<evidence type="ECO:0000256" key="1">
    <source>
        <dbReference type="SAM" id="MobiDB-lite"/>
    </source>
</evidence>
<dbReference type="EMBL" id="JAIVGD010000015">
    <property type="protein sequence ID" value="KAH0757220.1"/>
    <property type="molecule type" value="Genomic_DNA"/>
</dbReference>
<protein>
    <submittedName>
        <fullName evidence="2">Uncharacterized protein</fullName>
    </submittedName>
</protein>
<proteinExistence type="predicted"/>
<keyword evidence="3" id="KW-1185">Reference proteome</keyword>
<feature type="compositionally biased region" description="Pro residues" evidence="1">
    <location>
        <begin position="121"/>
        <end position="130"/>
    </location>
</feature>
<evidence type="ECO:0000313" key="2">
    <source>
        <dbReference type="EMBL" id="KAH0757220.1"/>
    </source>
</evidence>
<comment type="caution">
    <text evidence="2">The sequence shown here is derived from an EMBL/GenBank/DDBJ whole genome shotgun (WGS) entry which is preliminary data.</text>
</comment>
<reference evidence="2 3" key="1">
    <citation type="journal article" date="2021" name="bioRxiv">
        <title>Chromosome-scale and haplotype-resolved genome assembly of a tetraploid potato cultivar.</title>
        <authorList>
            <person name="Sun H."/>
            <person name="Jiao W.-B."/>
            <person name="Krause K."/>
            <person name="Campoy J.A."/>
            <person name="Goel M."/>
            <person name="Folz-Donahue K."/>
            <person name="Kukat C."/>
            <person name="Huettel B."/>
            <person name="Schneeberger K."/>
        </authorList>
    </citation>
    <scope>NUCLEOTIDE SEQUENCE [LARGE SCALE GENOMIC DNA]</scope>
    <source>
        <strain evidence="2">SolTubOtavaFocal</strain>
        <tissue evidence="2">Leaves</tissue>
    </source>
</reference>
<feature type="compositionally biased region" description="Acidic residues" evidence="1">
    <location>
        <begin position="87"/>
        <end position="105"/>
    </location>
</feature>
<name>A0ABQ7UZG2_SOLTU</name>
<accession>A0ABQ7UZG2</accession>
<sequence length="130" mass="14431">MANFIKDTKNKDQDILKNLASNENDQGQARNVPLGDDLGLIIIHVPKEDQAEPKSDVQDQEHIVVNEDGNNTQNQEQPTNIPPSDDIGQEEEDEQEEEENDDDNFELPNGARAKVSKPPSKRPAPPPKTG</sequence>
<feature type="region of interest" description="Disordered" evidence="1">
    <location>
        <begin position="47"/>
        <end position="130"/>
    </location>
</feature>
<evidence type="ECO:0000313" key="3">
    <source>
        <dbReference type="Proteomes" id="UP000826656"/>
    </source>
</evidence>
<dbReference type="Proteomes" id="UP000826656">
    <property type="component" value="Unassembled WGS sequence"/>
</dbReference>
<feature type="compositionally biased region" description="Polar residues" evidence="1">
    <location>
        <begin position="68"/>
        <end position="79"/>
    </location>
</feature>
<feature type="compositionally biased region" description="Basic and acidic residues" evidence="1">
    <location>
        <begin position="47"/>
        <end position="65"/>
    </location>
</feature>
<organism evidence="2 3">
    <name type="scientific">Solanum tuberosum</name>
    <name type="common">Potato</name>
    <dbReference type="NCBI Taxonomy" id="4113"/>
    <lineage>
        <taxon>Eukaryota</taxon>
        <taxon>Viridiplantae</taxon>
        <taxon>Streptophyta</taxon>
        <taxon>Embryophyta</taxon>
        <taxon>Tracheophyta</taxon>
        <taxon>Spermatophyta</taxon>
        <taxon>Magnoliopsida</taxon>
        <taxon>eudicotyledons</taxon>
        <taxon>Gunneridae</taxon>
        <taxon>Pentapetalae</taxon>
        <taxon>asterids</taxon>
        <taxon>lamiids</taxon>
        <taxon>Solanales</taxon>
        <taxon>Solanaceae</taxon>
        <taxon>Solanoideae</taxon>
        <taxon>Solaneae</taxon>
        <taxon>Solanum</taxon>
    </lineage>
</organism>
<gene>
    <name evidence="2" type="ORF">KY290_020713</name>
</gene>